<dbReference type="InterPro" id="IPR038563">
    <property type="entry name" value="Endonuclease_7_sf"/>
</dbReference>
<dbReference type="RefSeq" id="YP_009846968.1">
    <property type="nucleotide sequence ID" value="NC_048772.1"/>
</dbReference>
<proteinExistence type="predicted"/>
<dbReference type="Proteomes" id="UP000325103">
    <property type="component" value="Segment"/>
</dbReference>
<dbReference type="GeneID" id="55617340"/>
<dbReference type="KEGG" id="vg:55617340"/>
<dbReference type="InterPro" id="IPR004211">
    <property type="entry name" value="Endonuclease_7"/>
</dbReference>
<reference evidence="1 2" key="1">
    <citation type="submission" date="2019-04" db="EMBL/GenBank/DDBJ databases">
        <title>Nine Novel Phages from a Plateau Lake in Southwest China Provide Insights into Aeromonas Phage Diversity.</title>
        <authorList>
            <person name="Xiao W."/>
            <person name="Bai M."/>
            <person name="Wang Y."/>
            <person name="Cui X."/>
        </authorList>
    </citation>
    <scope>NUCLEOTIDE SEQUENCE [LARGE SCALE GENOMIC DNA]</scope>
</reference>
<protein>
    <submittedName>
        <fullName evidence="1">Uncharacterized protein</fullName>
    </submittedName>
</protein>
<gene>
    <name evidence="1" type="primary">4L372XY_169</name>
</gene>
<evidence type="ECO:0000313" key="1">
    <source>
        <dbReference type="EMBL" id="QEG08884.1"/>
    </source>
</evidence>
<dbReference type="Pfam" id="PF02945">
    <property type="entry name" value="Endonuclease_7"/>
    <property type="match status" value="1"/>
</dbReference>
<keyword evidence="2" id="KW-1185">Reference proteome</keyword>
<evidence type="ECO:0000313" key="2">
    <source>
        <dbReference type="Proteomes" id="UP000325103"/>
    </source>
</evidence>
<accession>A0A5B9N4P2</accession>
<organism evidence="1 2">
    <name type="scientific">Aeromonas phage 4L372XY</name>
    <dbReference type="NCBI Taxonomy" id="2588520"/>
    <lineage>
        <taxon>Viruses</taxon>
        <taxon>Duplodnaviria</taxon>
        <taxon>Heunggongvirae</taxon>
        <taxon>Uroviricota</taxon>
        <taxon>Caudoviricetes</taxon>
        <taxon>Plateaulakevirus</taxon>
        <taxon>Plateaulakevirus pv4L372XY</taxon>
    </lineage>
</organism>
<dbReference type="EMBL" id="MK813941">
    <property type="protein sequence ID" value="QEG08884.1"/>
    <property type="molecule type" value="Genomic_DNA"/>
</dbReference>
<dbReference type="SUPFAM" id="SSF54060">
    <property type="entry name" value="His-Me finger endonucleases"/>
    <property type="match status" value="1"/>
</dbReference>
<name>A0A5B9N4P2_9CAUD</name>
<dbReference type="InterPro" id="IPR044925">
    <property type="entry name" value="His-Me_finger_sf"/>
</dbReference>
<sequence length="190" mass="22279">MRKLRKKSVTKRTTRRRRIVYNFVYDKDKWIKGSAQIKKHREMLIENASESSCMASGLHFSSEGLQGYTLDHSHSTGVVRGVLRADTNIFLGRIEKYYNKILGKTGLSLIGVLEGLLNYLKTSEEDGQTGNYMLDFRIVDAELKRISRWKTETIFNKLKNKLELLPVEEYNRQQVVEMYINQFIKYKEED</sequence>
<dbReference type="Gene3D" id="3.40.1800.10">
    <property type="entry name" value="His-Me finger endonucleases"/>
    <property type="match status" value="1"/>
</dbReference>